<proteinExistence type="predicted"/>
<gene>
    <name evidence="2" type="ORF">ACFQZQ_05330</name>
</gene>
<name>A0ABW2YJY2_9GAMM</name>
<dbReference type="InterPro" id="IPR029033">
    <property type="entry name" value="His_PPase_superfam"/>
</dbReference>
<dbReference type="RefSeq" id="WP_386811607.1">
    <property type="nucleotide sequence ID" value="NZ_JBHTIH010000002.1"/>
</dbReference>
<feature type="chain" id="PRO_5045732587" evidence="1">
    <location>
        <begin position="28"/>
        <end position="177"/>
    </location>
</feature>
<organism evidence="2 3">
    <name type="scientific">Lysobacter koreensis</name>
    <dbReference type="NCBI Taxonomy" id="266122"/>
    <lineage>
        <taxon>Bacteria</taxon>
        <taxon>Pseudomonadati</taxon>
        <taxon>Pseudomonadota</taxon>
        <taxon>Gammaproteobacteria</taxon>
        <taxon>Lysobacterales</taxon>
        <taxon>Lysobacteraceae</taxon>
        <taxon>Lysobacter</taxon>
    </lineage>
</organism>
<evidence type="ECO:0000256" key="1">
    <source>
        <dbReference type="SAM" id="SignalP"/>
    </source>
</evidence>
<keyword evidence="3" id="KW-1185">Reference proteome</keyword>
<evidence type="ECO:0000313" key="2">
    <source>
        <dbReference type="EMBL" id="MFD0738699.1"/>
    </source>
</evidence>
<protein>
    <submittedName>
        <fullName evidence="2">Histidine phosphatase family protein</fullName>
    </submittedName>
</protein>
<feature type="signal peptide" evidence="1">
    <location>
        <begin position="1"/>
        <end position="27"/>
    </location>
</feature>
<dbReference type="EMBL" id="JBHTIH010000002">
    <property type="protein sequence ID" value="MFD0738699.1"/>
    <property type="molecule type" value="Genomic_DNA"/>
</dbReference>
<comment type="caution">
    <text evidence="2">The sequence shown here is derived from an EMBL/GenBank/DDBJ whole genome shotgun (WGS) entry which is preliminary data.</text>
</comment>
<reference evidence="3" key="1">
    <citation type="journal article" date="2019" name="Int. J. Syst. Evol. Microbiol.">
        <title>The Global Catalogue of Microorganisms (GCM) 10K type strain sequencing project: providing services to taxonomists for standard genome sequencing and annotation.</title>
        <authorList>
            <consortium name="The Broad Institute Genomics Platform"/>
            <consortium name="The Broad Institute Genome Sequencing Center for Infectious Disease"/>
            <person name="Wu L."/>
            <person name="Ma J."/>
        </authorList>
    </citation>
    <scope>NUCLEOTIDE SEQUENCE [LARGE SCALE GENOMIC DNA]</scope>
    <source>
        <strain evidence="3">CCUG 55491</strain>
    </source>
</reference>
<dbReference type="Pfam" id="PF00300">
    <property type="entry name" value="His_Phos_1"/>
    <property type="match status" value="1"/>
</dbReference>
<sequence length="177" mass="18423">MKPIHPLRVLLPMLAAIACLLSACAHTAPSVENAGVSFVVVRHAERSSDDPRDPNLSDAGRARAAALAASLAGAPVAAVYATAYRRTQQTAAPSASAHALTVTTYDAKQPAAEFAAQLKRTHPRGTVLVVGHSNTAPEIAAALCACTVEPMGDAEYDRRLRIDIGADGVAKLSVSRY</sequence>
<keyword evidence="1" id="KW-0732">Signal</keyword>
<dbReference type="Proteomes" id="UP001597090">
    <property type="component" value="Unassembled WGS sequence"/>
</dbReference>
<dbReference type="InterPro" id="IPR013078">
    <property type="entry name" value="His_Pase_superF_clade-1"/>
</dbReference>
<dbReference type="SUPFAM" id="SSF53254">
    <property type="entry name" value="Phosphoglycerate mutase-like"/>
    <property type="match status" value="1"/>
</dbReference>
<dbReference type="PROSITE" id="PS51257">
    <property type="entry name" value="PROKAR_LIPOPROTEIN"/>
    <property type="match status" value="1"/>
</dbReference>
<accession>A0ABW2YJY2</accession>
<dbReference type="Gene3D" id="3.40.50.1240">
    <property type="entry name" value="Phosphoglycerate mutase-like"/>
    <property type="match status" value="1"/>
</dbReference>
<evidence type="ECO:0000313" key="3">
    <source>
        <dbReference type="Proteomes" id="UP001597090"/>
    </source>
</evidence>